<keyword evidence="4" id="KW-1185">Reference proteome</keyword>
<feature type="region of interest" description="Disordered" evidence="1">
    <location>
        <begin position="1310"/>
        <end position="1329"/>
    </location>
</feature>
<feature type="compositionally biased region" description="Low complexity" evidence="1">
    <location>
        <begin position="771"/>
        <end position="783"/>
    </location>
</feature>
<comment type="caution">
    <text evidence="3">The sequence shown here is derived from an EMBL/GenBank/DDBJ whole genome shotgun (WGS) entry which is preliminary data.</text>
</comment>
<evidence type="ECO:0000313" key="4">
    <source>
        <dbReference type="Proteomes" id="UP001165074"/>
    </source>
</evidence>
<feature type="compositionally biased region" description="Pro residues" evidence="1">
    <location>
        <begin position="550"/>
        <end position="561"/>
    </location>
</feature>
<feature type="compositionally biased region" description="Low complexity" evidence="1">
    <location>
        <begin position="534"/>
        <end position="549"/>
    </location>
</feature>
<feature type="region of interest" description="Disordered" evidence="1">
    <location>
        <begin position="447"/>
        <end position="797"/>
    </location>
</feature>
<gene>
    <name evidence="3" type="ORF">Airi02_015640</name>
</gene>
<evidence type="ECO:0000259" key="2">
    <source>
        <dbReference type="Pfam" id="PF18626"/>
    </source>
</evidence>
<feature type="compositionally biased region" description="Low complexity" evidence="1">
    <location>
        <begin position="610"/>
        <end position="624"/>
    </location>
</feature>
<dbReference type="Pfam" id="PF18626">
    <property type="entry name" value="Gln_deamidase_2"/>
    <property type="match status" value="1"/>
</dbReference>
<dbReference type="EMBL" id="BSTK01000002">
    <property type="protein sequence ID" value="GLY83635.1"/>
    <property type="molecule type" value="Genomic_DNA"/>
</dbReference>
<dbReference type="Gene3D" id="3.10.620.30">
    <property type="match status" value="1"/>
</dbReference>
<feature type="compositionally biased region" description="Pro residues" evidence="1">
    <location>
        <begin position="1315"/>
        <end position="1329"/>
    </location>
</feature>
<dbReference type="Proteomes" id="UP001165074">
    <property type="component" value="Unassembled WGS sequence"/>
</dbReference>
<feature type="compositionally biased region" description="Pro residues" evidence="1">
    <location>
        <begin position="787"/>
        <end position="797"/>
    </location>
</feature>
<dbReference type="InterPro" id="IPR041325">
    <property type="entry name" value="Gln_deamidase_2"/>
</dbReference>
<sequence>MVTTDGYTAVPATWASSGEGMIGASNDLESAVNTLCAELGKAGDCWGQDDIGRAFFNGDDKTPGFGEARDALLPELADMVNLVRATGGLLKISGSTYSVAEEASTVGSALPTGADQGALAAVRPYRLPPVTRTLPKSDPPPSGFDFIFSLLRTLVFGCDYPDGHVESLALMRDAFHTAAGAVSAVADEISGHCVAVTTNNEGEATQQFASFAAALQGGGDEGGLRWLAVACKSLGDSTDFLIKQKNAARLQFELSIDFLASVWAIALAVSWITGGGSVGAATATTEAEGNALRLFLQRIAQSVVGRSLIVRGAAMGAVYSGGLDAVGQYARIHEGVQDHFSLTELAKAGGQGAVAGGVMGGFGAGLARWDNRFTTALSSFMNSGGFWAGASKVAFNGVAGTAGNLAAEGVFDHHLDFKQAAEFGFGMAGIEGFKGAGRYAANRFGPGRTSTAGADPAVPATRRTDEGGGNGPADRPGKDDDDGGGPPPSGGSAPPEGGRDTPPAGNATPPPRSEAPPAGNDTRLAGNEPPPANAPATPHGGAHVPERQPSAPPPRAEPEAPPVVLNASGDRPAGPGVPETSRPSIADILSGKTSPSATRPEPGGRPPAGEHPAPTTRPASDRPVAPAPDRPAPRGPDEAPVTTRTPEGAPPRGENVRPTGTGPNAAPGEPRPDPSGGRDQAPAGGTTRPDVLPETGRPGEGGRPTVAPPRETAGFGPPPDMTAPAGGTHGRPHERAEGPVVAPVIDPRGTADTRPTGLPHVERPSGGTAEPPSATTAPSAPADRPVHPPPAPAPPPMVDRALLEQVLHRAGYSDLSPAPEVPPHVLRDLRTRPQHENGTPTHAADPARLAGDLRDALNSRTVEGGDILARIHELRGNGTSAQMVNDAYRQATGRDLWADVDRAREEGRLDFDPAPYFRHLLPDPQTAFWHAQQAAYTHVGDPQFARELHNAITLGDGPRIGELLGRAGRKPEEIWRLQDNYRGHYGADPIDHIRSSLGHSSETDYLAHLLGEGRLETHVLSIPEAQNVYDRLASATFRTTEGGEARIPFGHPEDGCYDRAHRMAKQLSEWGYNSRKVFAIRSHPTSQLRVQADTANGAAWGSPRDVTWGYHVAPVIQVRHPGGHVVEVVMDPSLRRGPLGVDEWVGLMGVSRNDYLRFDAVGSLPPEVSRAVDDLGYRRVDSETALVLTTPRETYWAGNPAQTLRHAEASSMTNQAKVENFARVSEARELGNRLRYTAYTNGPARSEASVHELAYAVANDPSFRMLLADVRAGRDWPPDVLLGVGSADFGLRATIAKHAYDMLRSAMGLPARQASPPPAPPPPAPPPPP</sequence>
<accession>A0A9W6S1D1</accession>
<reference evidence="3" key="1">
    <citation type="submission" date="2023-03" db="EMBL/GenBank/DDBJ databases">
        <title>Actinoallomurus iriomotensis NBRC 103684.</title>
        <authorList>
            <person name="Ichikawa N."/>
            <person name="Sato H."/>
            <person name="Tonouchi N."/>
        </authorList>
    </citation>
    <scope>NUCLEOTIDE SEQUENCE</scope>
    <source>
        <strain evidence="3">NBRC 103684</strain>
    </source>
</reference>
<proteinExistence type="predicted"/>
<evidence type="ECO:0000313" key="3">
    <source>
        <dbReference type="EMBL" id="GLY83635.1"/>
    </source>
</evidence>
<dbReference type="RefSeq" id="WP_285568162.1">
    <property type="nucleotide sequence ID" value="NZ_BSTK01000002.1"/>
</dbReference>
<protein>
    <recommendedName>
        <fullName evidence="2">Protein glutaminase domain-containing protein</fullName>
    </recommendedName>
</protein>
<feature type="domain" description="Protein glutaminase" evidence="2">
    <location>
        <begin position="1025"/>
        <end position="1146"/>
    </location>
</feature>
<organism evidence="3 4">
    <name type="scientific">Actinoallomurus iriomotensis</name>
    <dbReference type="NCBI Taxonomy" id="478107"/>
    <lineage>
        <taxon>Bacteria</taxon>
        <taxon>Bacillati</taxon>
        <taxon>Actinomycetota</taxon>
        <taxon>Actinomycetes</taxon>
        <taxon>Streptosporangiales</taxon>
        <taxon>Thermomonosporaceae</taxon>
        <taxon>Actinoallomurus</taxon>
    </lineage>
</organism>
<name>A0A9W6S1D1_9ACTN</name>
<evidence type="ECO:0000256" key="1">
    <source>
        <dbReference type="SAM" id="MobiDB-lite"/>
    </source>
</evidence>